<sequence>MTITEVSEKYGISADTIRYYERIGLIPPIHRRDNGIRDFTEEDCNWVSFAKCMRSAGLSIETLIEYVGMFRQGDATAGARKDLLIEQRVQLAHRIQEMQETLQRLDYKIERYEEITCGFEKKMR</sequence>
<dbReference type="InterPro" id="IPR047057">
    <property type="entry name" value="MerR_fam"/>
</dbReference>
<evidence type="ECO:0000256" key="2">
    <source>
        <dbReference type="SAM" id="Coils"/>
    </source>
</evidence>
<dbReference type="InterPro" id="IPR000551">
    <property type="entry name" value="MerR-type_HTH_dom"/>
</dbReference>
<dbReference type="Gene3D" id="1.10.1660.10">
    <property type="match status" value="1"/>
</dbReference>
<dbReference type="SMART" id="SM00422">
    <property type="entry name" value="HTH_MERR"/>
    <property type="match status" value="1"/>
</dbReference>
<dbReference type="RefSeq" id="WP_090306935.1">
    <property type="nucleotide sequence ID" value="NZ_FNRK01000010.1"/>
</dbReference>
<dbReference type="PRINTS" id="PR00040">
    <property type="entry name" value="HTHMERR"/>
</dbReference>
<dbReference type="Pfam" id="PF13411">
    <property type="entry name" value="MerR_1"/>
    <property type="match status" value="1"/>
</dbReference>
<dbReference type="CDD" id="cd01109">
    <property type="entry name" value="HTH_YyaN"/>
    <property type="match status" value="1"/>
</dbReference>
<protein>
    <submittedName>
        <fullName evidence="4">DNA-binding transcriptional regulator, MerR family</fullName>
    </submittedName>
</protein>
<evidence type="ECO:0000313" key="4">
    <source>
        <dbReference type="EMBL" id="SEA43154.1"/>
    </source>
</evidence>
<evidence type="ECO:0000313" key="5">
    <source>
        <dbReference type="Proteomes" id="UP000199394"/>
    </source>
</evidence>
<feature type="domain" description="HTH merR-type" evidence="3">
    <location>
        <begin position="1"/>
        <end position="69"/>
    </location>
</feature>
<dbReference type="PANTHER" id="PTHR30204">
    <property type="entry name" value="REDOX-CYCLING DRUG-SENSING TRANSCRIPTIONAL ACTIVATOR SOXR"/>
    <property type="match status" value="1"/>
</dbReference>
<dbReference type="GO" id="GO:0003677">
    <property type="term" value="F:DNA binding"/>
    <property type="evidence" value="ECO:0007669"/>
    <property type="project" value="UniProtKB-KW"/>
</dbReference>
<evidence type="ECO:0000256" key="1">
    <source>
        <dbReference type="ARBA" id="ARBA00023125"/>
    </source>
</evidence>
<dbReference type="GO" id="GO:0003700">
    <property type="term" value="F:DNA-binding transcription factor activity"/>
    <property type="evidence" value="ECO:0007669"/>
    <property type="project" value="InterPro"/>
</dbReference>
<dbReference type="STRING" id="81409.SAMN04515656_11034"/>
<dbReference type="PANTHER" id="PTHR30204:SF98">
    <property type="entry name" value="HTH-TYPE TRANSCRIPTIONAL REGULATOR ADHR"/>
    <property type="match status" value="1"/>
</dbReference>
<dbReference type="OrthoDB" id="9811174at2"/>
<reference evidence="4 5" key="1">
    <citation type="submission" date="2016-10" db="EMBL/GenBank/DDBJ databases">
        <authorList>
            <person name="de Groot N.N."/>
        </authorList>
    </citation>
    <scope>NUCLEOTIDE SEQUENCE [LARGE SCALE GENOMIC DNA]</scope>
    <source>
        <strain evidence="4 5">SR12</strain>
    </source>
</reference>
<feature type="coiled-coil region" evidence="2">
    <location>
        <begin position="81"/>
        <end position="115"/>
    </location>
</feature>
<dbReference type="PROSITE" id="PS50937">
    <property type="entry name" value="HTH_MERR_2"/>
    <property type="match status" value="1"/>
</dbReference>
<dbReference type="AlphaFoldDB" id="A0A1H4B534"/>
<dbReference type="InterPro" id="IPR009061">
    <property type="entry name" value="DNA-bd_dom_put_sf"/>
</dbReference>
<evidence type="ECO:0000259" key="3">
    <source>
        <dbReference type="PROSITE" id="PS50937"/>
    </source>
</evidence>
<dbReference type="EMBL" id="FNRK01000010">
    <property type="protein sequence ID" value="SEA43154.1"/>
    <property type="molecule type" value="Genomic_DNA"/>
</dbReference>
<dbReference type="Proteomes" id="UP000199394">
    <property type="component" value="Unassembled WGS sequence"/>
</dbReference>
<accession>A0A1H4B534</accession>
<proteinExistence type="predicted"/>
<name>A0A1H4B534_9FIRM</name>
<keyword evidence="2" id="KW-0175">Coiled coil</keyword>
<organism evidence="4 5">
    <name type="scientific">Eubacterium aggregans</name>
    <dbReference type="NCBI Taxonomy" id="81409"/>
    <lineage>
        <taxon>Bacteria</taxon>
        <taxon>Bacillati</taxon>
        <taxon>Bacillota</taxon>
        <taxon>Clostridia</taxon>
        <taxon>Eubacteriales</taxon>
        <taxon>Eubacteriaceae</taxon>
        <taxon>Eubacterium</taxon>
    </lineage>
</organism>
<keyword evidence="5" id="KW-1185">Reference proteome</keyword>
<dbReference type="SUPFAM" id="SSF46955">
    <property type="entry name" value="Putative DNA-binding domain"/>
    <property type="match status" value="1"/>
</dbReference>
<keyword evidence="1 4" id="KW-0238">DNA-binding</keyword>
<gene>
    <name evidence="4" type="ORF">SAMN04515656_11034</name>
</gene>